<keyword evidence="4" id="KW-1185">Reference proteome</keyword>
<evidence type="ECO:0000313" key="3">
    <source>
        <dbReference type="EMBL" id="RDB26235.1"/>
    </source>
</evidence>
<feature type="compositionally biased region" description="Polar residues" evidence="2">
    <location>
        <begin position="166"/>
        <end position="182"/>
    </location>
</feature>
<feature type="compositionally biased region" description="Polar residues" evidence="2">
    <location>
        <begin position="207"/>
        <end position="219"/>
    </location>
</feature>
<protein>
    <submittedName>
        <fullName evidence="3">Uncharacterized protein</fullName>
    </submittedName>
</protein>
<comment type="caution">
    <text evidence="3">The sequence shown here is derived from an EMBL/GenBank/DDBJ whole genome shotgun (WGS) entry which is preliminary data.</text>
</comment>
<accession>A0A369K0X0</accession>
<gene>
    <name evidence="3" type="ORF">Hypma_006333</name>
</gene>
<feature type="region of interest" description="Disordered" evidence="2">
    <location>
        <begin position="201"/>
        <end position="221"/>
    </location>
</feature>
<feature type="compositionally biased region" description="Basic residues" evidence="2">
    <location>
        <begin position="88"/>
        <end position="109"/>
    </location>
</feature>
<feature type="compositionally biased region" description="Polar residues" evidence="2">
    <location>
        <begin position="381"/>
        <end position="397"/>
    </location>
</feature>
<dbReference type="EMBL" id="LUEZ02000040">
    <property type="protein sequence ID" value="RDB26235.1"/>
    <property type="molecule type" value="Genomic_DNA"/>
</dbReference>
<keyword evidence="1" id="KW-0175">Coiled coil</keyword>
<proteinExistence type="predicted"/>
<organism evidence="3 4">
    <name type="scientific">Hypsizygus marmoreus</name>
    <name type="common">White beech mushroom</name>
    <name type="synonym">Agaricus marmoreus</name>
    <dbReference type="NCBI Taxonomy" id="39966"/>
    <lineage>
        <taxon>Eukaryota</taxon>
        <taxon>Fungi</taxon>
        <taxon>Dikarya</taxon>
        <taxon>Basidiomycota</taxon>
        <taxon>Agaricomycotina</taxon>
        <taxon>Agaricomycetes</taxon>
        <taxon>Agaricomycetidae</taxon>
        <taxon>Agaricales</taxon>
        <taxon>Tricholomatineae</taxon>
        <taxon>Lyophyllaceae</taxon>
        <taxon>Hypsizygus</taxon>
    </lineage>
</organism>
<evidence type="ECO:0000256" key="2">
    <source>
        <dbReference type="SAM" id="MobiDB-lite"/>
    </source>
</evidence>
<name>A0A369K0X0_HYPMA</name>
<feature type="coiled-coil region" evidence="1">
    <location>
        <begin position="493"/>
        <end position="583"/>
    </location>
</feature>
<evidence type="ECO:0000256" key="1">
    <source>
        <dbReference type="SAM" id="Coils"/>
    </source>
</evidence>
<feature type="compositionally biased region" description="Basic and acidic residues" evidence="2">
    <location>
        <begin position="36"/>
        <end position="61"/>
    </location>
</feature>
<feature type="compositionally biased region" description="Low complexity" evidence="2">
    <location>
        <begin position="150"/>
        <end position="162"/>
    </location>
</feature>
<dbReference type="InParanoid" id="A0A369K0X0"/>
<dbReference type="AlphaFoldDB" id="A0A369K0X0"/>
<reference evidence="3" key="1">
    <citation type="submission" date="2018-04" db="EMBL/GenBank/DDBJ databases">
        <title>Whole genome sequencing of Hypsizygus marmoreus.</title>
        <authorList>
            <person name="Choi I.-G."/>
            <person name="Min B."/>
            <person name="Kim J.-G."/>
            <person name="Kim S."/>
            <person name="Oh Y.-L."/>
            <person name="Kong W.-S."/>
            <person name="Park H."/>
            <person name="Jeong J."/>
            <person name="Song E.-S."/>
        </authorList>
    </citation>
    <scope>NUCLEOTIDE SEQUENCE [LARGE SCALE GENOMIC DNA]</scope>
    <source>
        <strain evidence="3">51987-8</strain>
    </source>
</reference>
<feature type="region of interest" description="Disordered" evidence="2">
    <location>
        <begin position="379"/>
        <end position="402"/>
    </location>
</feature>
<sequence length="606" mass="68422">MGCIHVGSEKYNHDGMIISGLKYGFGGNPFEVERNEDARERERVELNRRKHAYDQWKEDQQNKPPPTPEQLRIAELIRARKERDEERRRKRKERKLLHRISHRRRRALSRRPSQSAHAGSDAATLEDFAHVPIPAHRNGKRGPRECKRNSSTSPSDDSGSADQPLRESTSLGSSTSMQQYTSGGRLKRKWSYSKLYRLLKKPRSDESQVTGSRSCTPASLLNIPHPRVTFHDAVSVSSLQESNESSTAGDDEDDCISWFTEEPITTPAIAGRSSFQEGEEIKAEISDDDKTWFADQKHPICEKEVENVVMKREERSASPAMKQENEVLMECIWKCEGDHDACGEVGLQDILVGQENDEVNLPTRDACLNERRGRVLPVAANPSSSGIASRGTTSPTLNHEDVPQRTTDRFDIVNETGPVCTPSPTEVAHRSTTVLRGIDEHPPRLPVPLKHGPDHANTSEVRPVSPLVDVETSDDEAFIVLKAKDVLIYVAKIHDLEQERDDARSRVEELSSALSEEQNMRRVTENSLKMLRTLVKDRDLKISELENTLEQQKQEEVGHTRALEDMIQQRDRAIAEKDASEAARAHIETKHAKVKQLLQGLQQSLD</sequence>
<evidence type="ECO:0000313" key="4">
    <source>
        <dbReference type="Proteomes" id="UP000076154"/>
    </source>
</evidence>
<dbReference type="Proteomes" id="UP000076154">
    <property type="component" value="Unassembled WGS sequence"/>
</dbReference>
<feature type="compositionally biased region" description="Basic and acidic residues" evidence="2">
    <location>
        <begin position="75"/>
        <end position="87"/>
    </location>
</feature>
<feature type="region of interest" description="Disordered" evidence="2">
    <location>
        <begin position="36"/>
        <end position="184"/>
    </location>
</feature>